<sequence>MKLSSMPTLKRSLTIVMGNESPSYKNRPLLFDINLVLRTRQQCFLFFLLWLYMSWGFDLLKWNYNSCKNFSIIHDALVVGNVGAYLDFSLHDMDTSSKGPTFSYLTHHFEKVVNRSLGDLLRCSVGEHVTNWDQVLPMVLFAYNRLVNGSIGRNRFEIVTGLLLRKLIDLVPLLIETLPSVEADAFKNMGISNIFNIEELTLCSNPKDVTTNGDPNVHLPPTPRLKEEIEDVIDHQIVSTKG</sequence>
<evidence type="ECO:0000313" key="1">
    <source>
        <dbReference type="EMBL" id="RVW44156.1"/>
    </source>
</evidence>
<comment type="caution">
    <text evidence="1">The sequence shown here is derived from an EMBL/GenBank/DDBJ whole genome shotgun (WGS) entry which is preliminary data.</text>
</comment>
<dbReference type="InterPro" id="IPR036397">
    <property type="entry name" value="RNaseH_sf"/>
</dbReference>
<dbReference type="Gene3D" id="3.30.420.10">
    <property type="entry name" value="Ribonuclease H-like superfamily/Ribonuclease H"/>
    <property type="match status" value="1"/>
</dbReference>
<accession>A0A438E8R4</accession>
<organism evidence="1 2">
    <name type="scientific">Vitis vinifera</name>
    <name type="common">Grape</name>
    <dbReference type="NCBI Taxonomy" id="29760"/>
    <lineage>
        <taxon>Eukaryota</taxon>
        <taxon>Viridiplantae</taxon>
        <taxon>Streptophyta</taxon>
        <taxon>Embryophyta</taxon>
        <taxon>Tracheophyta</taxon>
        <taxon>Spermatophyta</taxon>
        <taxon>Magnoliopsida</taxon>
        <taxon>eudicotyledons</taxon>
        <taxon>Gunneridae</taxon>
        <taxon>Pentapetalae</taxon>
        <taxon>rosids</taxon>
        <taxon>Vitales</taxon>
        <taxon>Vitaceae</taxon>
        <taxon>Viteae</taxon>
        <taxon>Vitis</taxon>
    </lineage>
</organism>
<dbReference type="AlphaFoldDB" id="A0A438E8R4"/>
<dbReference type="EMBL" id="QGNW01001360">
    <property type="protein sequence ID" value="RVW44156.1"/>
    <property type="molecule type" value="Genomic_DNA"/>
</dbReference>
<proteinExistence type="predicted"/>
<dbReference type="Proteomes" id="UP000288805">
    <property type="component" value="Unassembled WGS sequence"/>
</dbReference>
<name>A0A438E8R4_VITVI</name>
<dbReference type="GO" id="GO:0003676">
    <property type="term" value="F:nucleic acid binding"/>
    <property type="evidence" value="ECO:0007669"/>
    <property type="project" value="InterPro"/>
</dbReference>
<evidence type="ECO:0000313" key="2">
    <source>
        <dbReference type="Proteomes" id="UP000288805"/>
    </source>
</evidence>
<protein>
    <submittedName>
        <fullName evidence="1">Uncharacterized protein</fullName>
    </submittedName>
</protein>
<gene>
    <name evidence="1" type="ORF">CK203_089426</name>
</gene>
<reference evidence="1 2" key="1">
    <citation type="journal article" date="2018" name="PLoS Genet.">
        <title>Population sequencing reveals clonal diversity and ancestral inbreeding in the grapevine cultivar Chardonnay.</title>
        <authorList>
            <person name="Roach M.J."/>
            <person name="Johnson D.L."/>
            <person name="Bohlmann J."/>
            <person name="van Vuuren H.J."/>
            <person name="Jones S.J."/>
            <person name="Pretorius I.S."/>
            <person name="Schmidt S.A."/>
            <person name="Borneman A.R."/>
        </authorList>
    </citation>
    <scope>NUCLEOTIDE SEQUENCE [LARGE SCALE GENOMIC DNA]</scope>
    <source>
        <strain evidence="2">cv. Chardonnay</strain>
        <tissue evidence="1">Leaf</tissue>
    </source>
</reference>